<dbReference type="GO" id="GO:0005634">
    <property type="term" value="C:nucleus"/>
    <property type="evidence" value="ECO:0007669"/>
    <property type="project" value="TreeGrafter"/>
</dbReference>
<dbReference type="InterPro" id="IPR002818">
    <property type="entry name" value="DJ-1/PfpI"/>
</dbReference>
<dbReference type="PANTHER" id="PTHR48094">
    <property type="entry name" value="PROTEIN/NUCLEIC ACID DEGLYCASE DJ-1-RELATED"/>
    <property type="match status" value="1"/>
</dbReference>
<proteinExistence type="predicted"/>
<dbReference type="GO" id="GO:0005739">
    <property type="term" value="C:mitochondrion"/>
    <property type="evidence" value="ECO:0007669"/>
    <property type="project" value="TreeGrafter"/>
</dbReference>
<keyword evidence="3" id="KW-0558">Oxidation</keyword>
<dbReference type="GeneID" id="117643880"/>
<protein>
    <submittedName>
        <fullName evidence="6">Parkinson disease protein 7 homolog</fullName>
    </submittedName>
</protein>
<dbReference type="GO" id="GO:0051896">
    <property type="term" value="P:regulation of phosphatidylinositol 3-kinase/protein kinase B signal transduction"/>
    <property type="evidence" value="ECO:0007669"/>
    <property type="project" value="UniProtKB-ARBA"/>
</dbReference>
<keyword evidence="5" id="KW-1185">Reference proteome</keyword>
<evidence type="ECO:0000259" key="4">
    <source>
        <dbReference type="Pfam" id="PF01965"/>
    </source>
</evidence>
<dbReference type="KEGG" id="tpal:117643880"/>
<dbReference type="Gene3D" id="3.40.50.880">
    <property type="match status" value="1"/>
</dbReference>
<gene>
    <name evidence="6" type="primary">LOC117643880</name>
</gene>
<evidence type="ECO:0000256" key="2">
    <source>
        <dbReference type="ARBA" id="ARBA00022490"/>
    </source>
</evidence>
<dbReference type="FunCoup" id="A0A6P8YPT0">
    <property type="interactions" value="1345"/>
</dbReference>
<evidence type="ECO:0000256" key="3">
    <source>
        <dbReference type="ARBA" id="ARBA00023097"/>
    </source>
</evidence>
<evidence type="ECO:0000256" key="1">
    <source>
        <dbReference type="ARBA" id="ARBA00004496"/>
    </source>
</evidence>
<dbReference type="Proteomes" id="UP000515158">
    <property type="component" value="Unplaced"/>
</dbReference>
<evidence type="ECO:0000313" key="5">
    <source>
        <dbReference type="Proteomes" id="UP000515158"/>
    </source>
</evidence>
<dbReference type="SUPFAM" id="SSF52317">
    <property type="entry name" value="Class I glutamine amidotransferase-like"/>
    <property type="match status" value="1"/>
</dbReference>
<feature type="domain" description="DJ-1/PfpI" evidence="4">
    <location>
        <begin position="40"/>
        <end position="206"/>
    </location>
</feature>
<comment type="subcellular location">
    <subcellularLocation>
        <location evidence="1">Cytoplasm</location>
    </subcellularLocation>
</comment>
<dbReference type="GO" id="GO:1903189">
    <property type="term" value="P:glyoxal metabolic process"/>
    <property type="evidence" value="ECO:0007669"/>
    <property type="project" value="TreeGrafter"/>
</dbReference>
<dbReference type="GO" id="GO:0046295">
    <property type="term" value="P:glycolate biosynthetic process"/>
    <property type="evidence" value="ECO:0007669"/>
    <property type="project" value="TreeGrafter"/>
</dbReference>
<dbReference type="InterPro" id="IPR050325">
    <property type="entry name" value="Prot/Nucl_acid_deglycase"/>
</dbReference>
<dbReference type="NCBIfam" id="TIGR01383">
    <property type="entry name" value="not_thiJ"/>
    <property type="match status" value="1"/>
</dbReference>
<dbReference type="FunFam" id="3.40.50.880:FF:000022">
    <property type="entry name" value="protein deglycase DJ-1"/>
    <property type="match status" value="1"/>
</dbReference>
<dbReference type="GO" id="GO:0006979">
    <property type="term" value="P:response to oxidative stress"/>
    <property type="evidence" value="ECO:0007669"/>
    <property type="project" value="UniProtKB-ARBA"/>
</dbReference>
<dbReference type="InterPro" id="IPR006287">
    <property type="entry name" value="DJ-1"/>
</dbReference>
<dbReference type="InParanoid" id="A0A6P8YPT0"/>
<dbReference type="Pfam" id="PF01965">
    <property type="entry name" value="DJ-1_PfpI"/>
    <property type="match status" value="1"/>
</dbReference>
<keyword evidence="2" id="KW-0963">Cytoplasm</keyword>
<dbReference type="OrthoDB" id="543156at2759"/>
<reference evidence="6" key="1">
    <citation type="submission" date="2025-08" db="UniProtKB">
        <authorList>
            <consortium name="RefSeq"/>
        </authorList>
    </citation>
    <scope>IDENTIFICATION</scope>
    <source>
        <tissue evidence="6">Total insect</tissue>
    </source>
</reference>
<dbReference type="AlphaFoldDB" id="A0A6P8YPT0"/>
<dbReference type="PANTHER" id="PTHR48094:SF12">
    <property type="entry name" value="PARKINSON DISEASE PROTEIN 7 HOMOLOG"/>
    <property type="match status" value="1"/>
</dbReference>
<dbReference type="CDD" id="cd03135">
    <property type="entry name" value="GATase1_DJ-1"/>
    <property type="match status" value="1"/>
</dbReference>
<dbReference type="RefSeq" id="XP_034238906.1">
    <property type="nucleotide sequence ID" value="XM_034383015.1"/>
</dbReference>
<organism evidence="6">
    <name type="scientific">Thrips palmi</name>
    <name type="common">Melon thrips</name>
    <dbReference type="NCBI Taxonomy" id="161013"/>
    <lineage>
        <taxon>Eukaryota</taxon>
        <taxon>Metazoa</taxon>
        <taxon>Ecdysozoa</taxon>
        <taxon>Arthropoda</taxon>
        <taxon>Hexapoda</taxon>
        <taxon>Insecta</taxon>
        <taxon>Pterygota</taxon>
        <taxon>Neoptera</taxon>
        <taxon>Paraneoptera</taxon>
        <taxon>Thysanoptera</taxon>
        <taxon>Terebrantia</taxon>
        <taxon>Thripoidea</taxon>
        <taxon>Thripidae</taxon>
        <taxon>Thrips</taxon>
    </lineage>
</organism>
<evidence type="ECO:0000313" key="6">
    <source>
        <dbReference type="RefSeq" id="XP_034238906.1"/>
    </source>
</evidence>
<sequence>MQLIVSCRTGHQLFAAVTARVIPQLFEANRLCFSRNMSTKTVLALLTEGTEEMELVISVDVLRRAGVNVTVAGLGAGSVYKCSRGVLVSSDTTLDDALSKGPYDVVLLPGGPGHKDFSSSEKVGSILKEQEKSGRLIAAICAAPIALKAHNVCTNKKVTCYPSVKDQMLEGGAYTYVESKVVVDGKLITSQGPGTAYDFALAVAEQLLGKDAVTPVAKALLL</sequence>
<dbReference type="InterPro" id="IPR029062">
    <property type="entry name" value="Class_I_gatase-like"/>
</dbReference>
<name>A0A6P8YPT0_THRPL</name>
<accession>A0A6P8YPT0</accession>